<keyword evidence="3" id="KW-1185">Reference proteome</keyword>
<evidence type="ECO:0000313" key="3">
    <source>
        <dbReference type="Proteomes" id="UP000277212"/>
    </source>
</evidence>
<dbReference type="EMBL" id="NKUJ01000579">
    <property type="protein sequence ID" value="RMJ02307.1"/>
    <property type="molecule type" value="Genomic_DNA"/>
</dbReference>
<reference evidence="2 3" key="1">
    <citation type="submission" date="2017-06" db="EMBL/GenBank/DDBJ databases">
        <title>Comparative genomic analysis of Ambrosia Fusariam Clade fungi.</title>
        <authorList>
            <person name="Stajich J.E."/>
            <person name="Carrillo J."/>
            <person name="Kijimoto T."/>
            <person name="Eskalen A."/>
            <person name="O'Donnell K."/>
            <person name="Kasson M."/>
        </authorList>
    </citation>
    <scope>NUCLEOTIDE SEQUENCE [LARGE SCALE GENOMIC DNA]</scope>
    <source>
        <strain evidence="2">UCR3666</strain>
    </source>
</reference>
<gene>
    <name evidence="2" type="ORF">CDV36_015423</name>
</gene>
<protein>
    <submittedName>
        <fullName evidence="2">Uncharacterized protein</fullName>
    </submittedName>
</protein>
<feature type="region of interest" description="Disordered" evidence="1">
    <location>
        <begin position="44"/>
        <end position="109"/>
    </location>
</feature>
<evidence type="ECO:0000313" key="2">
    <source>
        <dbReference type="EMBL" id="RMJ02307.1"/>
    </source>
</evidence>
<evidence type="ECO:0000256" key="1">
    <source>
        <dbReference type="SAM" id="MobiDB-lite"/>
    </source>
</evidence>
<dbReference type="AlphaFoldDB" id="A0A3M2RAK1"/>
<name>A0A3M2RAK1_9HYPO</name>
<feature type="compositionally biased region" description="Basic and acidic residues" evidence="1">
    <location>
        <begin position="65"/>
        <end position="80"/>
    </location>
</feature>
<organism evidence="2 3">
    <name type="scientific">Fusarium kuroshium</name>
    <dbReference type="NCBI Taxonomy" id="2010991"/>
    <lineage>
        <taxon>Eukaryota</taxon>
        <taxon>Fungi</taxon>
        <taxon>Dikarya</taxon>
        <taxon>Ascomycota</taxon>
        <taxon>Pezizomycotina</taxon>
        <taxon>Sordariomycetes</taxon>
        <taxon>Hypocreomycetidae</taxon>
        <taxon>Hypocreales</taxon>
        <taxon>Nectriaceae</taxon>
        <taxon>Fusarium</taxon>
        <taxon>Fusarium solani species complex</taxon>
    </lineage>
</organism>
<proteinExistence type="predicted"/>
<dbReference type="Proteomes" id="UP000277212">
    <property type="component" value="Unassembled WGS sequence"/>
</dbReference>
<accession>A0A3M2RAK1</accession>
<sequence length="109" mass="11449">MAGLDSNGSLLASNVSAVLGAGSDLPKLTAQLRAFDTGVAVGEKETKEVRFPSPSDQGISKFAQVRREKAAAQEGAKVEVDPSPPPTAEPELRPRHLQAHPGPAARFQH</sequence>
<comment type="caution">
    <text evidence="2">The sequence shown here is derived from an EMBL/GenBank/DDBJ whole genome shotgun (WGS) entry which is preliminary data.</text>
</comment>